<evidence type="ECO:0000256" key="5">
    <source>
        <dbReference type="ARBA" id="ARBA00022946"/>
    </source>
</evidence>
<dbReference type="GO" id="GO:0005759">
    <property type="term" value="C:mitochondrial matrix"/>
    <property type="evidence" value="ECO:0007669"/>
    <property type="project" value="UniProtKB-SubCell"/>
</dbReference>
<evidence type="ECO:0000256" key="3">
    <source>
        <dbReference type="ARBA" id="ARBA00011589"/>
    </source>
</evidence>
<dbReference type="OrthoDB" id="529194at2759"/>
<evidence type="ECO:0000256" key="4">
    <source>
        <dbReference type="ARBA" id="ARBA00015108"/>
    </source>
</evidence>
<reference evidence="10" key="1">
    <citation type="submission" date="2016-03" db="EMBL/GenBank/DDBJ databases">
        <authorList>
            <person name="Devillers Hugo."/>
        </authorList>
    </citation>
    <scope>NUCLEOTIDE SEQUENCE [LARGE SCALE GENOMIC DNA]</scope>
</reference>
<comment type="subunit">
    <text evidence="3">Interacts with RIP1.</text>
</comment>
<dbReference type="AlphaFoldDB" id="A0A1G4IQP1"/>
<evidence type="ECO:0000256" key="6">
    <source>
        <dbReference type="ARBA" id="ARBA00023128"/>
    </source>
</evidence>
<organism evidence="9 10">
    <name type="scientific">Lachancea nothofagi CBS 11611</name>
    <dbReference type="NCBI Taxonomy" id="1266666"/>
    <lineage>
        <taxon>Eukaryota</taxon>
        <taxon>Fungi</taxon>
        <taxon>Dikarya</taxon>
        <taxon>Ascomycota</taxon>
        <taxon>Saccharomycotina</taxon>
        <taxon>Saccharomycetes</taxon>
        <taxon>Saccharomycetales</taxon>
        <taxon>Saccharomycetaceae</taxon>
        <taxon>Lachancea</taxon>
    </lineage>
</organism>
<proteinExistence type="inferred from homology"/>
<keyword evidence="6" id="KW-0496">Mitochondrion</keyword>
<sequence length="118" mass="12962">MNSQSVALAAYRNGLRATKLAFGQDTRMLLAARSQMRNGMINPPNPQLSSDQQVQYLNDVAQFLRRNIVQGKKSEDNKYSLNIHADTELGDNESLKLAKKTLASQNGGCCGGGQKLYD</sequence>
<comment type="subcellular location">
    <subcellularLocation>
        <location evidence="1">Mitochondrion matrix</location>
    </subcellularLocation>
</comment>
<comment type="function">
    <text evidence="8">Assembly factor required for Rieske Fe-S protein RIP1 incorporation into the cytochrome b-c1 (CIII) complex. Functions as a chaperone, binding to this subunit within the mitochondrial matrix and stabilizing it prior to its translocation and insertion into the late CIII dimeric intermediate within the mitochondrial inner membrane. Modulates the mitochondrial matrix zinc pool.</text>
</comment>
<name>A0A1G4IQP1_9SACH</name>
<dbReference type="Proteomes" id="UP000189911">
    <property type="component" value="Chromosome A"/>
</dbReference>
<comment type="similarity">
    <text evidence="2">Belongs to the complex I LYR family. MZM1 subfamily.</text>
</comment>
<dbReference type="PANTHER" id="PTHR46749">
    <property type="entry name" value="COMPLEX III ASSEMBLY FACTOR LYRM7"/>
    <property type="match status" value="1"/>
</dbReference>
<dbReference type="PANTHER" id="PTHR46749:SF1">
    <property type="entry name" value="COMPLEX III ASSEMBLY FACTOR LYRM7"/>
    <property type="match status" value="1"/>
</dbReference>
<dbReference type="GO" id="GO:0044183">
    <property type="term" value="F:protein folding chaperone"/>
    <property type="evidence" value="ECO:0007669"/>
    <property type="project" value="TreeGrafter"/>
</dbReference>
<keyword evidence="7" id="KW-0143">Chaperone</keyword>
<protein>
    <recommendedName>
        <fullName evidence="4">Mitochondrial zinc maintenance protein 1, mitochondrial</fullName>
    </recommendedName>
</protein>
<evidence type="ECO:0000313" key="9">
    <source>
        <dbReference type="EMBL" id="SCU79105.1"/>
    </source>
</evidence>
<evidence type="ECO:0000256" key="1">
    <source>
        <dbReference type="ARBA" id="ARBA00004305"/>
    </source>
</evidence>
<dbReference type="InterPro" id="IPR045298">
    <property type="entry name" value="Complex1_LYR_LYRM7"/>
</dbReference>
<evidence type="ECO:0000313" key="10">
    <source>
        <dbReference type="Proteomes" id="UP000189911"/>
    </source>
</evidence>
<keyword evidence="5" id="KW-0809">Transit peptide</keyword>
<evidence type="ECO:0000256" key="2">
    <source>
        <dbReference type="ARBA" id="ARBA00009949"/>
    </source>
</evidence>
<keyword evidence="10" id="KW-1185">Reference proteome</keyword>
<dbReference type="CDD" id="cd20267">
    <property type="entry name" value="Complex1_LYR_LYRM7"/>
    <property type="match status" value="1"/>
</dbReference>
<gene>
    <name evidence="9" type="ORF">LANO_0A05072G</name>
</gene>
<dbReference type="GO" id="GO:0034551">
    <property type="term" value="P:mitochondrial respiratory chain complex III assembly"/>
    <property type="evidence" value="ECO:0007669"/>
    <property type="project" value="InterPro"/>
</dbReference>
<evidence type="ECO:0000256" key="7">
    <source>
        <dbReference type="ARBA" id="ARBA00023186"/>
    </source>
</evidence>
<dbReference type="EMBL" id="LT598449">
    <property type="protein sequence ID" value="SCU79105.1"/>
    <property type="molecule type" value="Genomic_DNA"/>
</dbReference>
<evidence type="ECO:0000256" key="8">
    <source>
        <dbReference type="ARBA" id="ARBA00025268"/>
    </source>
</evidence>
<accession>A0A1G4IQP1</accession>
<dbReference type="InterPro" id="IPR050435">
    <property type="entry name" value="MZM1/LYRM7"/>
</dbReference>